<name>A0A078AZP1_STYLE</name>
<dbReference type="AlphaFoldDB" id="A0A078AZP1"/>
<dbReference type="Proteomes" id="UP000039865">
    <property type="component" value="Unassembled WGS sequence"/>
</dbReference>
<organism evidence="1 2">
    <name type="scientific">Stylonychia lemnae</name>
    <name type="common">Ciliate</name>
    <dbReference type="NCBI Taxonomy" id="5949"/>
    <lineage>
        <taxon>Eukaryota</taxon>
        <taxon>Sar</taxon>
        <taxon>Alveolata</taxon>
        <taxon>Ciliophora</taxon>
        <taxon>Intramacronucleata</taxon>
        <taxon>Spirotrichea</taxon>
        <taxon>Stichotrichia</taxon>
        <taxon>Sporadotrichida</taxon>
        <taxon>Oxytrichidae</taxon>
        <taxon>Stylonychinae</taxon>
        <taxon>Stylonychia</taxon>
    </lineage>
</organism>
<dbReference type="PANTHER" id="PTHR36053">
    <property type="entry name" value="OSJNBB0017I01.18 PROTEIN"/>
    <property type="match status" value="1"/>
</dbReference>
<accession>A0A078AZP1</accession>
<keyword evidence="2" id="KW-1185">Reference proteome</keyword>
<dbReference type="OMA" id="STECFHA"/>
<proteinExistence type="predicted"/>
<dbReference type="EMBL" id="CCKQ01014500">
    <property type="protein sequence ID" value="CDW86273.1"/>
    <property type="molecule type" value="Genomic_DNA"/>
</dbReference>
<dbReference type="PANTHER" id="PTHR36053:SF1">
    <property type="entry name" value="OS04G0680300 PROTEIN"/>
    <property type="match status" value="1"/>
</dbReference>
<evidence type="ECO:0000313" key="2">
    <source>
        <dbReference type="Proteomes" id="UP000039865"/>
    </source>
</evidence>
<reference evidence="1 2" key="1">
    <citation type="submission" date="2014-06" db="EMBL/GenBank/DDBJ databases">
        <authorList>
            <person name="Swart Estienne"/>
        </authorList>
    </citation>
    <scope>NUCLEOTIDE SEQUENCE [LARGE SCALE GENOMIC DNA]</scope>
    <source>
        <strain evidence="1 2">130c</strain>
    </source>
</reference>
<sequence>MNIKKPSPCYLKCNEFYKITQASERLFCKKGCDADEDTLELCKMEKCTELCIKKELGEDDNKKGSWTMLFSRAPVNSDNCIEACYYGCLNRVDEDKD</sequence>
<dbReference type="InParanoid" id="A0A078AZP1"/>
<gene>
    <name evidence="1" type="primary">Contig8676.g9266</name>
    <name evidence="1" type="ORF">STYLEM_15366</name>
</gene>
<protein>
    <recommendedName>
        <fullName evidence="3">Defensin-like protein</fullName>
    </recommendedName>
</protein>
<evidence type="ECO:0008006" key="3">
    <source>
        <dbReference type="Google" id="ProtNLM"/>
    </source>
</evidence>
<evidence type="ECO:0000313" key="1">
    <source>
        <dbReference type="EMBL" id="CDW86273.1"/>
    </source>
</evidence>
<dbReference type="OrthoDB" id="1159107at2759"/>